<gene>
    <name evidence="12" type="primary">pstC1</name>
    <name evidence="13" type="ORF">APQ99_00824</name>
    <name evidence="12" type="ORF">HBSAL_00310</name>
</gene>
<comment type="similarity">
    <text evidence="2 10">Belongs to the binding-protein-dependent transport system permease family. CysTW subfamily.</text>
</comment>
<dbReference type="GO" id="GO:0005315">
    <property type="term" value="F:phosphate transmembrane transporter activity"/>
    <property type="evidence" value="ECO:0007669"/>
    <property type="project" value="InterPro"/>
</dbReference>
<keyword evidence="7 9" id="KW-1133">Transmembrane helix</keyword>
<evidence type="ECO:0000256" key="9">
    <source>
        <dbReference type="RuleBase" id="RU363032"/>
    </source>
</evidence>
<dbReference type="RefSeq" id="WP_010903857.1">
    <property type="nucleotide sequence ID" value="NZ_VRYN01000001.1"/>
</dbReference>
<feature type="transmembrane region" description="Helical" evidence="9">
    <location>
        <begin position="35"/>
        <end position="53"/>
    </location>
</feature>
<protein>
    <recommendedName>
        <fullName evidence="10">Phosphate transport system permease protein</fullName>
    </recommendedName>
</protein>
<dbReference type="GeneID" id="68694994"/>
<reference evidence="13 15" key="2">
    <citation type="submission" date="2019-07" db="EMBL/GenBank/DDBJ databases">
        <title>Genomic Encyclopedia of Archaeal and Bacterial Type Strains, Phase II (KMG-II): from individual species to whole genera.</title>
        <authorList>
            <person name="Goeker M."/>
        </authorList>
    </citation>
    <scope>NUCLEOTIDE SEQUENCE [LARGE SCALE GENOMIC DNA]</scope>
    <source>
        <strain evidence="13 15">DSM 3754</strain>
    </source>
</reference>
<feature type="transmembrane region" description="Helical" evidence="9">
    <location>
        <begin position="142"/>
        <end position="168"/>
    </location>
</feature>
<keyword evidence="6 9" id="KW-0812">Transmembrane</keyword>
<feature type="transmembrane region" description="Helical" evidence="9">
    <location>
        <begin position="219"/>
        <end position="245"/>
    </location>
</feature>
<feature type="transmembrane region" description="Helical" evidence="9">
    <location>
        <begin position="337"/>
        <end position="359"/>
    </location>
</feature>
<keyword evidence="8 9" id="KW-0472">Membrane</keyword>
<evidence type="ECO:0000259" key="11">
    <source>
        <dbReference type="PROSITE" id="PS50928"/>
    </source>
</evidence>
<evidence type="ECO:0000313" key="15">
    <source>
        <dbReference type="Proteomes" id="UP000323075"/>
    </source>
</evidence>
<evidence type="ECO:0000256" key="1">
    <source>
        <dbReference type="ARBA" id="ARBA00004651"/>
    </source>
</evidence>
<dbReference type="EMBL" id="VRYN01000001">
    <property type="protein sequence ID" value="TYO82304.1"/>
    <property type="molecule type" value="Genomic_DNA"/>
</dbReference>
<feature type="transmembrane region" description="Helical" evidence="9">
    <location>
        <begin position="188"/>
        <end position="207"/>
    </location>
</feature>
<evidence type="ECO:0000256" key="10">
    <source>
        <dbReference type="RuleBase" id="RU363054"/>
    </source>
</evidence>
<dbReference type="Proteomes" id="UP000296216">
    <property type="component" value="Chromosome"/>
</dbReference>
<evidence type="ECO:0000256" key="8">
    <source>
        <dbReference type="ARBA" id="ARBA00023136"/>
    </source>
</evidence>
<dbReference type="PANTHER" id="PTHR30425">
    <property type="entry name" value="PHOSPHATE TRANSPORT SYSTEM PERMEASE PROTEIN PST"/>
    <property type="match status" value="1"/>
</dbReference>
<evidence type="ECO:0000256" key="2">
    <source>
        <dbReference type="ARBA" id="ARBA00007069"/>
    </source>
</evidence>
<dbReference type="EMBL" id="CP038631">
    <property type="protein sequence ID" value="QCC43809.1"/>
    <property type="molecule type" value="Genomic_DNA"/>
</dbReference>
<dbReference type="PANTHER" id="PTHR30425:SF1">
    <property type="entry name" value="PHOSPHATE TRANSPORT SYSTEM PERMEASE PROTEIN PSTC"/>
    <property type="match status" value="1"/>
</dbReference>
<dbReference type="InterPro" id="IPR011864">
    <property type="entry name" value="Phosphate_PstC"/>
</dbReference>
<keyword evidence="4 10" id="KW-1003">Cell membrane</keyword>
<dbReference type="NCBIfam" id="TIGR02138">
    <property type="entry name" value="phosphate_pstC"/>
    <property type="match status" value="1"/>
</dbReference>
<dbReference type="InterPro" id="IPR051124">
    <property type="entry name" value="Phosphate_Transport_Permease"/>
</dbReference>
<sequence>MMRRVKRTVAARVTDPVVGVARSAREYRSRTGDTAVAVQAVICGSLGAAFVAFLVGSQWTVFPAGVFLATTVVGWRREQAATGKAVTFLMTVGTVGVLALIVAFLLVRSVPAVEHMGVGLLGRTADPLWAARDGGVYSLAPMLVGTAITTCIATVIATPVGIAGAVFISEIAPPRVRDVVKPGIELMAGIPSITYGFIGLTVLNQYFYAEFRTPTIGSYLAAGAMIGVMALPTVVTISEDALAAVPESVKSGALAMGSTPWQTTKSVTLPAGLSGVSAGVLLGVGRAMGETMAATVMLTHTKGFPSPVFDVFSQYGETLTTVIAFEGGNASGVHMSALFAGGVVLFVTVMALSVGSQYVEWRMHRKLGGET</sequence>
<evidence type="ECO:0000256" key="6">
    <source>
        <dbReference type="ARBA" id="ARBA00022692"/>
    </source>
</evidence>
<dbReference type="PROSITE" id="PS50928">
    <property type="entry name" value="ABC_TM1"/>
    <property type="match status" value="1"/>
</dbReference>
<dbReference type="Proteomes" id="UP000323075">
    <property type="component" value="Unassembled WGS sequence"/>
</dbReference>
<reference evidence="12" key="3">
    <citation type="journal article" name="MicrobiologyOpen">
        <title>Whole-genome comparison between the type strain of Halobacterium salinarum (DSM 3754(T)) and the laboratory strains R1 and NRC-1.</title>
        <authorList>
            <person name="Pfeiffer F."/>
            <person name="Losensky G."/>
            <person name="Marchfelder A."/>
            <person name="Habermann B."/>
            <person name="Dyall-Smith M."/>
        </authorList>
    </citation>
    <scope>NUCLEOTIDE SEQUENCE</scope>
    <source>
        <strain evidence="12">91-R6</strain>
    </source>
</reference>
<keyword evidence="3 9" id="KW-0813">Transport</keyword>
<comment type="function">
    <text evidence="10">Part of the binding-protein-dependent transport system for phosphate; probably responsible for the translocation of the substrate across the membrane.</text>
</comment>
<dbReference type="GO" id="GO:0006817">
    <property type="term" value="P:phosphate ion transport"/>
    <property type="evidence" value="ECO:0007669"/>
    <property type="project" value="UniProtKB-KW"/>
</dbReference>
<accession>A0A4D6GQ64</accession>
<organism evidence="12 14">
    <name type="scientific">Halobacterium salinarum (strain ATCC 33171 / DSM 3754 / JCM 8978 / NBRC 102687 / NCIMB 764 / 91-R6)</name>
    <dbReference type="NCBI Taxonomy" id="2597657"/>
    <lineage>
        <taxon>Archaea</taxon>
        <taxon>Methanobacteriati</taxon>
        <taxon>Methanobacteriota</taxon>
        <taxon>Stenosarchaea group</taxon>
        <taxon>Halobacteria</taxon>
        <taxon>Halobacteriales</taxon>
        <taxon>Halobacteriaceae</taxon>
        <taxon>Halobacterium</taxon>
    </lineage>
</organism>
<dbReference type="SUPFAM" id="SSF161098">
    <property type="entry name" value="MetI-like"/>
    <property type="match status" value="1"/>
</dbReference>
<dbReference type="Gene3D" id="1.10.3720.10">
    <property type="entry name" value="MetI-like"/>
    <property type="match status" value="1"/>
</dbReference>
<evidence type="ECO:0000256" key="4">
    <source>
        <dbReference type="ARBA" id="ARBA00022475"/>
    </source>
</evidence>
<dbReference type="CDD" id="cd06261">
    <property type="entry name" value="TM_PBP2"/>
    <property type="match status" value="1"/>
</dbReference>
<evidence type="ECO:0000256" key="5">
    <source>
        <dbReference type="ARBA" id="ARBA00022592"/>
    </source>
</evidence>
<dbReference type="Pfam" id="PF00528">
    <property type="entry name" value="BPD_transp_1"/>
    <property type="match status" value="1"/>
</dbReference>
<feature type="transmembrane region" description="Helical" evidence="9">
    <location>
        <begin position="87"/>
        <end position="107"/>
    </location>
</feature>
<proteinExistence type="inferred from homology"/>
<dbReference type="InterPro" id="IPR035906">
    <property type="entry name" value="MetI-like_sf"/>
</dbReference>
<feature type="domain" description="ABC transmembrane type-1" evidence="11">
    <location>
        <begin position="143"/>
        <end position="356"/>
    </location>
</feature>
<evidence type="ECO:0000313" key="13">
    <source>
        <dbReference type="EMBL" id="TYO82304.1"/>
    </source>
</evidence>
<evidence type="ECO:0000313" key="14">
    <source>
        <dbReference type="Proteomes" id="UP000296216"/>
    </source>
</evidence>
<comment type="subcellular location">
    <subcellularLocation>
        <location evidence="1 9">Cell membrane</location>
        <topology evidence="1 9">Multi-pass membrane protein</topology>
    </subcellularLocation>
</comment>
<dbReference type="AlphaFoldDB" id="A0A4D6GQ64"/>
<evidence type="ECO:0000313" key="12">
    <source>
        <dbReference type="EMBL" id="QCC43809.1"/>
    </source>
</evidence>
<dbReference type="InterPro" id="IPR000515">
    <property type="entry name" value="MetI-like"/>
</dbReference>
<reference evidence="12 14" key="1">
    <citation type="journal article" date="2019" name="Microbiol. Resour. Announc.">
        <title>The Genome Sequence of the Halobacterium salinarum Type Strain Is Closely Related to That of Laboratory Strains NRC-1 and R1.</title>
        <authorList>
            <person name="Pfeiffer F."/>
            <person name="Marchfelder A."/>
            <person name="Habermann B."/>
            <person name="Dyall-Smith M.L."/>
        </authorList>
    </citation>
    <scope>NUCLEOTIDE SEQUENCE [LARGE SCALE GENOMIC DNA]</scope>
    <source>
        <strain evidence="12">91-R6</strain>
        <strain evidence="14">ATCC 33171 / DSM 3754 / JCM 8978 / NBRC 102687 / NCIMB 764 / 91-R6</strain>
    </source>
</reference>
<dbReference type="GO" id="GO:0005886">
    <property type="term" value="C:plasma membrane"/>
    <property type="evidence" value="ECO:0007669"/>
    <property type="project" value="UniProtKB-SubCell"/>
</dbReference>
<evidence type="ECO:0000256" key="7">
    <source>
        <dbReference type="ARBA" id="ARBA00022989"/>
    </source>
</evidence>
<evidence type="ECO:0000256" key="3">
    <source>
        <dbReference type="ARBA" id="ARBA00022448"/>
    </source>
</evidence>
<keyword evidence="5 10" id="KW-0592">Phosphate transport</keyword>
<name>A0A4D6GQ64_HALS9</name>